<accession>A0A543DIA0</accession>
<organism evidence="1 2">
    <name type="scientific">Pseudonocardia kunmingensis</name>
    <dbReference type="NCBI Taxonomy" id="630975"/>
    <lineage>
        <taxon>Bacteria</taxon>
        <taxon>Bacillati</taxon>
        <taxon>Actinomycetota</taxon>
        <taxon>Actinomycetes</taxon>
        <taxon>Pseudonocardiales</taxon>
        <taxon>Pseudonocardiaceae</taxon>
        <taxon>Pseudonocardia</taxon>
    </lineage>
</organism>
<dbReference type="Proteomes" id="UP000315677">
    <property type="component" value="Unassembled WGS sequence"/>
</dbReference>
<sequence length="174" mass="18161">MPLIQTCVVEDPLHGAVIVHTDIERGGVEVAGDGFPAVHLRRDEDAEVTPYVPIGTRDTRHLALTVDGVPAGLATGRGRFTRSSFRVDATVGGTHYRLHPRDEDGSRLTRDGTGLGELMLEPETVELMAVWAPGVAVTPRDAAIGYALATAFGTGAEGSVTLLLNALTGGGPIG</sequence>
<comment type="caution">
    <text evidence="1">The sequence shown here is derived from an EMBL/GenBank/DDBJ whole genome shotgun (WGS) entry which is preliminary data.</text>
</comment>
<evidence type="ECO:0000313" key="1">
    <source>
        <dbReference type="EMBL" id="TQM09029.1"/>
    </source>
</evidence>
<dbReference type="RefSeq" id="WP_211366795.1">
    <property type="nucleotide sequence ID" value="NZ_VFPA01000003.1"/>
</dbReference>
<name>A0A543DIA0_9PSEU</name>
<protein>
    <submittedName>
        <fullName evidence="1">Uncharacterized protein</fullName>
    </submittedName>
</protein>
<gene>
    <name evidence="1" type="ORF">FB558_4770</name>
</gene>
<proteinExistence type="predicted"/>
<dbReference type="AlphaFoldDB" id="A0A543DIA0"/>
<reference evidence="1 2" key="1">
    <citation type="submission" date="2019-06" db="EMBL/GenBank/DDBJ databases">
        <title>Sequencing the genomes of 1000 actinobacteria strains.</title>
        <authorList>
            <person name="Klenk H.-P."/>
        </authorList>
    </citation>
    <scope>NUCLEOTIDE SEQUENCE [LARGE SCALE GENOMIC DNA]</scope>
    <source>
        <strain evidence="1 2">DSM 45301</strain>
    </source>
</reference>
<keyword evidence="2" id="KW-1185">Reference proteome</keyword>
<dbReference type="EMBL" id="VFPA01000003">
    <property type="protein sequence ID" value="TQM09029.1"/>
    <property type="molecule type" value="Genomic_DNA"/>
</dbReference>
<evidence type="ECO:0000313" key="2">
    <source>
        <dbReference type="Proteomes" id="UP000315677"/>
    </source>
</evidence>